<protein>
    <submittedName>
        <fullName evidence="2">Fructosamine kinase</fullName>
    </submittedName>
</protein>
<sequence length="256" mass="27818">MFRKHAGEAPAGYTAWEASGLLWLEEAEESGGARVVRVHDVQTDHLDLERLSPVPPTNFQADAFGAALAATHAAGAPAFGSPPARWTTHGFLGPSIRPLPLPLQETSTWGEFYGEQRVLHTYRLGRNQGTFDTDGDRTLFEAVAARLATGEHDTDDAPARLHGDLWAGNVMWTRSGGVLVDPAAHGGHREGDLAMLMLFRGPHVARIVAAYDEAAPLADGWQERVPLHQLHPVMLHAVLFGGGYVEQARSIARRYV</sequence>
<dbReference type="PANTHER" id="PTHR12149:SF8">
    <property type="entry name" value="PROTEIN-RIBULOSAMINE 3-KINASE"/>
    <property type="match status" value="1"/>
</dbReference>
<dbReference type="PANTHER" id="PTHR12149">
    <property type="entry name" value="FRUCTOSAMINE 3 KINASE-RELATED PROTEIN"/>
    <property type="match status" value="1"/>
</dbReference>
<keyword evidence="1" id="KW-0808">Transferase</keyword>
<dbReference type="InterPro" id="IPR011009">
    <property type="entry name" value="Kinase-like_dom_sf"/>
</dbReference>
<dbReference type="AlphaFoldDB" id="A0A176QHF2"/>
<keyword evidence="1 2" id="KW-0418">Kinase</keyword>
<evidence type="ECO:0000313" key="3">
    <source>
        <dbReference type="Proteomes" id="UP000076976"/>
    </source>
</evidence>
<evidence type="ECO:0000256" key="1">
    <source>
        <dbReference type="PIRNR" id="PIRNR006221"/>
    </source>
</evidence>
<dbReference type="Gene3D" id="1.20.1270.240">
    <property type="match status" value="1"/>
</dbReference>
<organism evidence="2 3">
    <name type="scientific">Janibacter melonis</name>
    <dbReference type="NCBI Taxonomy" id="262209"/>
    <lineage>
        <taxon>Bacteria</taxon>
        <taxon>Bacillati</taxon>
        <taxon>Actinomycetota</taxon>
        <taxon>Actinomycetes</taxon>
        <taxon>Micrococcales</taxon>
        <taxon>Intrasporangiaceae</taxon>
        <taxon>Janibacter</taxon>
    </lineage>
</organism>
<comment type="caution">
    <text evidence="2">The sequence shown here is derived from an EMBL/GenBank/DDBJ whole genome shotgun (WGS) entry which is preliminary data.</text>
</comment>
<dbReference type="PIRSF" id="PIRSF006221">
    <property type="entry name" value="Ketosamine-3-kinase"/>
    <property type="match status" value="1"/>
</dbReference>
<gene>
    <name evidence="2" type="ORF">AWH69_02930</name>
</gene>
<dbReference type="SUPFAM" id="SSF56112">
    <property type="entry name" value="Protein kinase-like (PK-like)"/>
    <property type="match status" value="1"/>
</dbReference>
<dbReference type="InterPro" id="IPR016477">
    <property type="entry name" value="Fructo-/Ketosamine-3-kinase"/>
</dbReference>
<dbReference type="GO" id="GO:0016301">
    <property type="term" value="F:kinase activity"/>
    <property type="evidence" value="ECO:0007669"/>
    <property type="project" value="UniProtKB-UniRule"/>
</dbReference>
<comment type="similarity">
    <text evidence="1">Belongs to the fructosamine kinase family.</text>
</comment>
<dbReference type="STRING" id="262209.AWH69_02930"/>
<dbReference type="Gene3D" id="1.10.510.10">
    <property type="entry name" value="Transferase(Phosphotransferase) domain 1"/>
    <property type="match status" value="1"/>
</dbReference>
<name>A0A176QHF2_9MICO</name>
<reference evidence="2 3" key="1">
    <citation type="submission" date="2016-01" db="EMBL/GenBank/DDBJ databases">
        <title>Janibacter melonis strain CD11_4 genome sequencing and assembly.</title>
        <authorList>
            <person name="Nair G.R."/>
            <person name="Kaur G."/>
            <person name="Chander A.M."/>
            <person name="Mayilraj S."/>
        </authorList>
    </citation>
    <scope>NUCLEOTIDE SEQUENCE [LARGE SCALE GENOMIC DNA]</scope>
    <source>
        <strain evidence="2 3">CD11-4</strain>
    </source>
</reference>
<proteinExistence type="inferred from homology"/>
<evidence type="ECO:0000313" key="2">
    <source>
        <dbReference type="EMBL" id="OAB89102.1"/>
    </source>
</evidence>
<dbReference type="Proteomes" id="UP000076976">
    <property type="component" value="Unassembled WGS sequence"/>
</dbReference>
<keyword evidence="3" id="KW-1185">Reference proteome</keyword>
<dbReference type="Pfam" id="PF03881">
    <property type="entry name" value="Fructosamin_kin"/>
    <property type="match status" value="1"/>
</dbReference>
<dbReference type="EMBL" id="LQZG01000001">
    <property type="protein sequence ID" value="OAB89102.1"/>
    <property type="molecule type" value="Genomic_DNA"/>
</dbReference>
<accession>A0A176QHF2</accession>